<evidence type="ECO:0000313" key="4">
    <source>
        <dbReference type="Proteomes" id="UP000533637"/>
    </source>
</evidence>
<dbReference type="InterPro" id="IPR021533">
    <property type="entry name" value="PepSY-like"/>
</dbReference>
<dbReference type="PROSITE" id="PS51257">
    <property type="entry name" value="PROKAR_LIPOPROTEIN"/>
    <property type="match status" value="1"/>
</dbReference>
<evidence type="ECO:0000313" key="3">
    <source>
        <dbReference type="EMBL" id="MBB4622558.1"/>
    </source>
</evidence>
<name>A0ABR6KNZ2_9BACT</name>
<feature type="domain" description="Putative beta-lactamase-inhibitor-like PepSY-like" evidence="2">
    <location>
        <begin position="159"/>
        <end position="194"/>
    </location>
</feature>
<comment type="caution">
    <text evidence="3">The sequence shown here is derived from an EMBL/GenBank/DDBJ whole genome shotgun (WGS) entry which is preliminary data.</text>
</comment>
<accession>A0ABR6KNZ2</accession>
<feature type="domain" description="Putative beta-lactamase-inhibitor-like PepSY-like" evidence="2">
    <location>
        <begin position="195"/>
        <end position="276"/>
    </location>
</feature>
<dbReference type="Proteomes" id="UP000533637">
    <property type="component" value="Unassembled WGS sequence"/>
</dbReference>
<proteinExistence type="predicted"/>
<keyword evidence="1" id="KW-0732">Signal</keyword>
<feature type="domain" description="Putative beta-lactamase-inhibitor-like PepSY-like" evidence="2">
    <location>
        <begin position="59"/>
        <end position="146"/>
    </location>
</feature>
<evidence type="ECO:0000259" key="2">
    <source>
        <dbReference type="Pfam" id="PF11396"/>
    </source>
</evidence>
<reference evidence="3 4" key="1">
    <citation type="submission" date="2020-08" db="EMBL/GenBank/DDBJ databases">
        <title>Genomic Encyclopedia of Type Strains, Phase IV (KMG-IV): sequencing the most valuable type-strain genomes for metagenomic binning, comparative biology and taxonomic classification.</title>
        <authorList>
            <person name="Goeker M."/>
        </authorList>
    </citation>
    <scope>NUCLEOTIDE SEQUENCE [LARGE SCALE GENOMIC DNA]</scope>
    <source>
        <strain evidence="3 4">DSM 102983</strain>
    </source>
</reference>
<keyword evidence="4" id="KW-1185">Reference proteome</keyword>
<dbReference type="RefSeq" id="WP_183670918.1">
    <property type="nucleotide sequence ID" value="NZ_BMPB01000012.1"/>
</dbReference>
<dbReference type="SUPFAM" id="SSF160574">
    <property type="entry name" value="BT0923-like"/>
    <property type="match status" value="2"/>
</dbReference>
<gene>
    <name evidence="3" type="ORF">GGQ57_002458</name>
</gene>
<sequence>MKTKLSVLALAMCGLLTFTSCDDDDNNYLPDQTVTKAFETKYPDAGKVEWETKNGYEVADFHLGGNDTEAWFDNKGNWLMTKTEINFGLLPEDIRLSLKANEYKDWKYTEYDKLERSNAATVYVIEAEQGEKEVDLYYTEDGTLIKVVDDSINDNNNFQPVTIPQAITDAINEMYAGATIVEFDQEKTGFEVDILHNGIYKDVYFNSNNEWVSTEWDITEDKVPAIVMDALKTSEYKNYRIDDIDQIEKPAGTFYLFELEQGDKDVEVMISAEGKIENVRKD</sequence>
<feature type="chain" id="PRO_5045281590" description="Putative beta-lactamase-inhibitor-like PepSY-like domain-containing protein" evidence="1">
    <location>
        <begin position="23"/>
        <end position="282"/>
    </location>
</feature>
<dbReference type="EMBL" id="JACHOC010000004">
    <property type="protein sequence ID" value="MBB4622558.1"/>
    <property type="molecule type" value="Genomic_DNA"/>
</dbReference>
<protein>
    <recommendedName>
        <fullName evidence="2">Putative beta-lactamase-inhibitor-like PepSY-like domain-containing protein</fullName>
    </recommendedName>
</protein>
<organism evidence="3 4">
    <name type="scientific">Parabacteroides faecis</name>
    <dbReference type="NCBI Taxonomy" id="1217282"/>
    <lineage>
        <taxon>Bacteria</taxon>
        <taxon>Pseudomonadati</taxon>
        <taxon>Bacteroidota</taxon>
        <taxon>Bacteroidia</taxon>
        <taxon>Bacteroidales</taxon>
        <taxon>Tannerellaceae</taxon>
        <taxon>Parabacteroides</taxon>
    </lineage>
</organism>
<dbReference type="Gene3D" id="3.10.450.360">
    <property type="match status" value="2"/>
</dbReference>
<dbReference type="Pfam" id="PF11396">
    <property type="entry name" value="PepSY_like"/>
    <property type="match status" value="3"/>
</dbReference>
<feature type="signal peptide" evidence="1">
    <location>
        <begin position="1"/>
        <end position="22"/>
    </location>
</feature>
<evidence type="ECO:0000256" key="1">
    <source>
        <dbReference type="SAM" id="SignalP"/>
    </source>
</evidence>